<keyword evidence="5 12" id="KW-0138">CF(0)</keyword>
<dbReference type="Pfam" id="PF00895">
    <property type="entry name" value="ATP-synt_8"/>
    <property type="match status" value="1"/>
</dbReference>
<keyword evidence="9 12" id="KW-0406">Ion transport</keyword>
<dbReference type="InterPro" id="IPR001421">
    <property type="entry name" value="ATP8_metazoa"/>
</dbReference>
<keyword evidence="7 12" id="KW-0375">Hydrogen ion transport</keyword>
<proteinExistence type="inferred from homology"/>
<dbReference type="AlphaFoldDB" id="A0A161G0R3"/>
<evidence type="ECO:0000256" key="11">
    <source>
        <dbReference type="ARBA" id="ARBA00023136"/>
    </source>
</evidence>
<evidence type="ECO:0000256" key="7">
    <source>
        <dbReference type="ARBA" id="ARBA00022781"/>
    </source>
</evidence>
<evidence type="ECO:0000256" key="1">
    <source>
        <dbReference type="ARBA" id="ARBA00004304"/>
    </source>
</evidence>
<feature type="transmembrane region" description="Helical" evidence="13">
    <location>
        <begin position="6"/>
        <end position="30"/>
    </location>
</feature>
<evidence type="ECO:0000256" key="12">
    <source>
        <dbReference type="RuleBase" id="RU003661"/>
    </source>
</evidence>
<dbReference type="GO" id="GO:0015078">
    <property type="term" value="F:proton transmembrane transporter activity"/>
    <property type="evidence" value="ECO:0007669"/>
    <property type="project" value="InterPro"/>
</dbReference>
<dbReference type="GO" id="GO:0015986">
    <property type="term" value="P:proton motive force-driven ATP synthesis"/>
    <property type="evidence" value="ECO:0007669"/>
    <property type="project" value="InterPro"/>
</dbReference>
<keyword evidence="8 13" id="KW-1133">Transmembrane helix</keyword>
<keyword evidence="10 12" id="KW-0496">Mitochondrion</keyword>
<geneLocation type="mitochondrion" evidence="14"/>
<evidence type="ECO:0000256" key="2">
    <source>
        <dbReference type="ARBA" id="ARBA00008892"/>
    </source>
</evidence>
<evidence type="ECO:0000256" key="5">
    <source>
        <dbReference type="ARBA" id="ARBA00022547"/>
    </source>
</evidence>
<evidence type="ECO:0000256" key="6">
    <source>
        <dbReference type="ARBA" id="ARBA00022692"/>
    </source>
</evidence>
<comment type="subunit">
    <text evidence="3">F-type ATPases have 2 components, CF(1) - the catalytic core - and CF(0) - the membrane proton channel.</text>
</comment>
<keyword evidence="6 12" id="KW-0812">Transmembrane</keyword>
<keyword evidence="11 13" id="KW-0472">Membrane</keyword>
<reference evidence="14" key="1">
    <citation type="submission" date="2015-12" db="EMBL/GenBank/DDBJ databases">
        <title>Complete mitochondrial genome of Scydosella musawasensis.</title>
        <authorList>
            <person name="Sharko F."/>
            <person name="Nedoluzhko A."/>
            <person name="Sokolov A."/>
            <person name="Boulygina E."/>
            <person name="Tsygankova S."/>
            <person name="Polilov A."/>
            <person name="Prokhortchouk E."/>
            <person name="Skryabin K."/>
            <person name="Mazur A."/>
        </authorList>
    </citation>
    <scope>NUCLEOTIDE SEQUENCE</scope>
</reference>
<evidence type="ECO:0000256" key="3">
    <source>
        <dbReference type="ARBA" id="ARBA00011291"/>
    </source>
</evidence>
<evidence type="ECO:0000256" key="9">
    <source>
        <dbReference type="ARBA" id="ARBA00023065"/>
    </source>
</evidence>
<comment type="subcellular location">
    <subcellularLocation>
        <location evidence="1 12">Mitochondrion membrane</location>
        <topology evidence="1 12">Single-pass membrane protein</topology>
    </subcellularLocation>
</comment>
<dbReference type="GO" id="GO:0031966">
    <property type="term" value="C:mitochondrial membrane"/>
    <property type="evidence" value="ECO:0007669"/>
    <property type="project" value="UniProtKB-SubCell"/>
</dbReference>
<evidence type="ECO:0000256" key="13">
    <source>
        <dbReference type="SAM" id="Phobius"/>
    </source>
</evidence>
<evidence type="ECO:0000256" key="10">
    <source>
        <dbReference type="ARBA" id="ARBA00023128"/>
    </source>
</evidence>
<organism evidence="14">
    <name type="scientific">Scydosella musawasensis</name>
    <dbReference type="NCBI Taxonomy" id="1819563"/>
    <lineage>
        <taxon>Eukaryota</taxon>
        <taxon>Metazoa</taxon>
        <taxon>Ecdysozoa</taxon>
        <taxon>Arthropoda</taxon>
        <taxon>Hexapoda</taxon>
        <taxon>Insecta</taxon>
        <taxon>Pterygota</taxon>
        <taxon>Neoptera</taxon>
        <taxon>Endopterygota</taxon>
        <taxon>Coleoptera</taxon>
        <taxon>Polyphaga</taxon>
        <taxon>Staphyliniformia</taxon>
        <taxon>Ptiliidae</taxon>
        <taxon>Scydosella</taxon>
    </lineage>
</organism>
<evidence type="ECO:0000256" key="4">
    <source>
        <dbReference type="ARBA" id="ARBA00022448"/>
    </source>
</evidence>
<evidence type="ECO:0000256" key="8">
    <source>
        <dbReference type="ARBA" id="ARBA00022989"/>
    </source>
</evidence>
<comment type="similarity">
    <text evidence="2 12">Belongs to the ATPase protein 8 family.</text>
</comment>
<accession>A0A161G0R3</accession>
<gene>
    <name evidence="14" type="primary">atp8</name>
</gene>
<keyword evidence="4 12" id="KW-0813">Transport</keyword>
<name>A0A161G0R3_9COLE</name>
<protein>
    <recommendedName>
        <fullName evidence="12">ATP synthase complex subunit 8</fullName>
    </recommendedName>
</protein>
<evidence type="ECO:0000313" key="14">
    <source>
        <dbReference type="EMBL" id="AMX74007.1"/>
    </source>
</evidence>
<sequence length="51" mass="6331">MPQMMPMNWIIMYMIFILIFLFCNTLNYFLILNKISTLKTNLLNKNINWKW</sequence>
<dbReference type="EMBL" id="KU302777">
    <property type="protein sequence ID" value="AMX74007.1"/>
    <property type="molecule type" value="Genomic_DNA"/>
</dbReference>
<dbReference type="GO" id="GO:0045259">
    <property type="term" value="C:proton-transporting ATP synthase complex"/>
    <property type="evidence" value="ECO:0007669"/>
    <property type="project" value="UniProtKB-KW"/>
</dbReference>